<dbReference type="AlphaFoldDB" id="A0A8J7ZAT0"/>
<dbReference type="PANTHER" id="PTHR22617">
    <property type="entry name" value="CHEMOTAXIS SENSOR HISTIDINE KINASE-RELATED"/>
    <property type="match status" value="1"/>
</dbReference>
<protein>
    <submittedName>
        <fullName evidence="2">Chemotaxis protein CheW</fullName>
    </submittedName>
</protein>
<accession>A0A8J7ZAT0</accession>
<feature type="domain" description="CheW-like" evidence="1">
    <location>
        <begin position="19"/>
        <end position="163"/>
    </location>
</feature>
<gene>
    <name evidence="2" type="ORF">GS601_19860</name>
</gene>
<dbReference type="Gene3D" id="2.40.50.180">
    <property type="entry name" value="CheA-289, Domain 4"/>
    <property type="match status" value="1"/>
</dbReference>
<dbReference type="PANTHER" id="PTHR22617:SF23">
    <property type="entry name" value="CHEMOTAXIS PROTEIN CHEW"/>
    <property type="match status" value="1"/>
</dbReference>
<comment type="caution">
    <text evidence="2">The sequence shown here is derived from an EMBL/GenBank/DDBJ whole genome shotgun (WGS) entry which is preliminary data.</text>
</comment>
<dbReference type="SUPFAM" id="SSF50341">
    <property type="entry name" value="CheW-like"/>
    <property type="match status" value="1"/>
</dbReference>
<dbReference type="InterPro" id="IPR039315">
    <property type="entry name" value="CheW"/>
</dbReference>
<dbReference type="PROSITE" id="PS50851">
    <property type="entry name" value="CHEW"/>
    <property type="match status" value="1"/>
</dbReference>
<organism evidence="2 3">
    <name type="scientific">Myxacorys almedinensis A</name>
    <dbReference type="NCBI Taxonomy" id="2690445"/>
    <lineage>
        <taxon>Bacteria</taxon>
        <taxon>Bacillati</taxon>
        <taxon>Cyanobacteriota</taxon>
        <taxon>Cyanophyceae</taxon>
        <taxon>Leptolyngbyales</taxon>
        <taxon>Leptolyngbyaceae</taxon>
        <taxon>Myxacorys</taxon>
        <taxon>Myxacorys almedinensis</taxon>
    </lineage>
</organism>
<name>A0A8J7ZAT0_9CYAN</name>
<dbReference type="GO" id="GO:0005829">
    <property type="term" value="C:cytosol"/>
    <property type="evidence" value="ECO:0007669"/>
    <property type="project" value="TreeGrafter"/>
</dbReference>
<dbReference type="GO" id="GO:0007165">
    <property type="term" value="P:signal transduction"/>
    <property type="evidence" value="ECO:0007669"/>
    <property type="project" value="InterPro"/>
</dbReference>
<dbReference type="RefSeq" id="WP_162425040.1">
    <property type="nucleotide sequence ID" value="NZ_WVIE01000032.1"/>
</dbReference>
<sequence>MVKSSALSVTTDQTRKNLGEAYLKFEVSLGVQAGLIMKQVQEVLVLPTSQLTPIPNLPVGILGLMHRRSRVLWVVDLALLLGVGVLDYSPQQYDIVIVRTGGSAIALAVRQVGTISWVQPAHVQPLPSDVIKGLIPYARGCMLQSQDIVFLLDGEAILQAPILQANADE</sequence>
<proteinExistence type="predicted"/>
<dbReference type="EMBL" id="WVIE01000032">
    <property type="protein sequence ID" value="NDJ19513.1"/>
    <property type="molecule type" value="Genomic_DNA"/>
</dbReference>
<keyword evidence="3" id="KW-1185">Reference proteome</keyword>
<dbReference type="Proteomes" id="UP000646053">
    <property type="component" value="Unassembled WGS sequence"/>
</dbReference>
<dbReference type="InterPro" id="IPR002545">
    <property type="entry name" value="CheW-lke_dom"/>
</dbReference>
<reference evidence="2" key="1">
    <citation type="submission" date="2019-12" db="EMBL/GenBank/DDBJ databases">
        <title>High-Quality draft genome sequences of three cyanobacteria isolated from the limestone walls of the Old Cathedral of Coimbra.</title>
        <authorList>
            <person name="Tiago I."/>
            <person name="Soares F."/>
            <person name="Portugal A."/>
        </authorList>
    </citation>
    <scope>NUCLEOTIDE SEQUENCE</scope>
    <source>
        <strain evidence="2">A</strain>
    </source>
</reference>
<dbReference type="GO" id="GO:0006935">
    <property type="term" value="P:chemotaxis"/>
    <property type="evidence" value="ECO:0007669"/>
    <property type="project" value="InterPro"/>
</dbReference>
<evidence type="ECO:0000313" key="3">
    <source>
        <dbReference type="Proteomes" id="UP000646053"/>
    </source>
</evidence>
<dbReference type="Pfam" id="PF01584">
    <property type="entry name" value="CheW"/>
    <property type="match status" value="1"/>
</dbReference>
<dbReference type="InterPro" id="IPR036061">
    <property type="entry name" value="CheW-like_dom_sf"/>
</dbReference>
<dbReference type="Gene3D" id="2.30.30.40">
    <property type="entry name" value="SH3 Domains"/>
    <property type="match status" value="1"/>
</dbReference>
<evidence type="ECO:0000259" key="1">
    <source>
        <dbReference type="PROSITE" id="PS50851"/>
    </source>
</evidence>
<dbReference type="SMART" id="SM00260">
    <property type="entry name" value="CheW"/>
    <property type="match status" value="1"/>
</dbReference>
<evidence type="ECO:0000313" key="2">
    <source>
        <dbReference type="EMBL" id="NDJ19513.1"/>
    </source>
</evidence>